<evidence type="ECO:0000313" key="1">
    <source>
        <dbReference type="EMBL" id="MBW0558297.1"/>
    </source>
</evidence>
<organism evidence="1 2">
    <name type="scientific">Austropuccinia psidii MF-1</name>
    <dbReference type="NCBI Taxonomy" id="1389203"/>
    <lineage>
        <taxon>Eukaryota</taxon>
        <taxon>Fungi</taxon>
        <taxon>Dikarya</taxon>
        <taxon>Basidiomycota</taxon>
        <taxon>Pucciniomycotina</taxon>
        <taxon>Pucciniomycetes</taxon>
        <taxon>Pucciniales</taxon>
        <taxon>Sphaerophragmiaceae</taxon>
        <taxon>Austropuccinia</taxon>
    </lineage>
</organism>
<proteinExistence type="predicted"/>
<protein>
    <submittedName>
        <fullName evidence="1">Uncharacterized protein</fullName>
    </submittedName>
</protein>
<evidence type="ECO:0000313" key="2">
    <source>
        <dbReference type="Proteomes" id="UP000765509"/>
    </source>
</evidence>
<reference evidence="1" key="1">
    <citation type="submission" date="2021-03" db="EMBL/GenBank/DDBJ databases">
        <title>Draft genome sequence of rust myrtle Austropuccinia psidii MF-1, a brazilian biotype.</title>
        <authorList>
            <person name="Quecine M.C."/>
            <person name="Pachon D.M.R."/>
            <person name="Bonatelli M.L."/>
            <person name="Correr F.H."/>
            <person name="Franceschini L.M."/>
            <person name="Leite T.F."/>
            <person name="Margarido G.R.A."/>
            <person name="Almeida C.A."/>
            <person name="Ferrarezi J.A."/>
            <person name="Labate C.A."/>
        </authorList>
    </citation>
    <scope>NUCLEOTIDE SEQUENCE</scope>
    <source>
        <strain evidence="1">MF-1</strain>
    </source>
</reference>
<dbReference type="Proteomes" id="UP000765509">
    <property type="component" value="Unassembled WGS sequence"/>
</dbReference>
<dbReference type="AlphaFoldDB" id="A0A9Q3J9K6"/>
<comment type="caution">
    <text evidence="1">The sequence shown here is derived from an EMBL/GenBank/DDBJ whole genome shotgun (WGS) entry which is preliminary data.</text>
</comment>
<name>A0A9Q3J9K6_9BASI</name>
<dbReference type="EMBL" id="AVOT02066501">
    <property type="protein sequence ID" value="MBW0558297.1"/>
    <property type="molecule type" value="Genomic_DNA"/>
</dbReference>
<gene>
    <name evidence="1" type="ORF">O181_098012</name>
</gene>
<sequence>MDQVWNRDVKQKTEIVPEGKLVELEDDLKLYQKNNGNWEDKYKQGRRFEDLEEVELLENKQRLAGLRILEEYNDA</sequence>
<accession>A0A9Q3J9K6</accession>
<keyword evidence="2" id="KW-1185">Reference proteome</keyword>